<feature type="transmembrane region" description="Helical" evidence="2">
    <location>
        <begin position="12"/>
        <end position="32"/>
    </location>
</feature>
<reference evidence="4" key="1">
    <citation type="submission" date="2019-09" db="EMBL/GenBank/DDBJ databases">
        <title>Mumia zhuanghuii sp. nov. isolated from the intestinal contents of plateau pika (Ochotona curzoniae) in the Qinghai-Tibet plateau of China.</title>
        <authorList>
            <person name="Tian Z."/>
        </authorList>
    </citation>
    <scope>NUCLEOTIDE SEQUENCE [LARGE SCALE GENOMIC DNA]</scope>
    <source>
        <strain evidence="4">JCM 30598</strain>
    </source>
</reference>
<dbReference type="NCBIfam" id="TIGR01643">
    <property type="entry name" value="YD_repeat_2x"/>
    <property type="match status" value="3"/>
</dbReference>
<keyword evidence="2" id="KW-0472">Membrane</keyword>
<feature type="region of interest" description="Disordered" evidence="1">
    <location>
        <begin position="757"/>
        <end position="784"/>
    </location>
</feature>
<dbReference type="RefSeq" id="WP_150447599.1">
    <property type="nucleotide sequence ID" value="NZ_VYSA01000001.1"/>
</dbReference>
<gene>
    <name evidence="3" type="ORF">F6B43_04095</name>
</gene>
<feature type="transmembrane region" description="Helical" evidence="2">
    <location>
        <begin position="1392"/>
        <end position="1423"/>
    </location>
</feature>
<sequence length="1568" mass="163306">MSSSVFGIGRGVWGVGVGVLVVGCVVLGSGAVSATAATGQLADSALATPVVGSFDLGYGVDGQIDERVGSLSFVLPRAGLELRWDSRALGLDMVGLGAGWILSGVPYVGVDGGVKVFPVSGGDYDADASAPSGMAGYVLGDAVFSQTGGVVPARTDGMVAEREYAFELSQTGGTTTYFNADGEPLTQIKDSENRTDWVPASDGSHRLMRVVDPVGVVTGVDWSNPSAVHVTRATATPPGAASVGGEVELDGGRVAGVVDAVGGRVSVDYDSSGLIARITGVSGAVTDVSWQPLVDGSAGVDRVRVIDGLTGAVLSVREWDAESGVASGWPMYAGEGDVFSSGDGAFRYRTALSDGATRVISEYNSTHLLIGRSVEVTTESGPVVIQEQAFRYPGTDGGTVPDPWDLPAQFNRPTAAEVTYRDDAGRERTTSDAYEFDPHGHMVSHTSPDGTVTETVYDETVLAGGVLPVGLPLSETVRTTDGLVSQTRYELNPTRTAPVVEESLAGKAGEVLTRTGRTERAVRTDGFVSEERVFGQGGTGTPVVTTHARDVDLAASTQKITDTAAAGTDLAVTTSHVSDLLTEQTISETDALGNTTTSSYDPSGRVTARTDTAGNLTRTRYLTVQADGVNATVVTAPDGVVTTTETDVLGRVVKVTDNLKDGAPVDGHVRVVESRIYPDPGTVEVTDAWGAVTVTKQDVFGRERETVASNGLAKITQYDDIAHTVTTGLTPTGNISDAEYVRTSVLDEVGQVTRSSGVRADQKPVPTTASVFNGFGRETSTSDETTVASTKLDVFGNPTSTTLARHDSDGVPIVAERRFDQFGTSVEKTLSAGAESRSGGTRTLDILGRVLSETDQVGSTTTYTHTPDGHVAKALTGYGRSTVNTYDPLTRKLTETVTTSPIGDDVRSGYEYDPVTGNLLAVFDPADRAGTQVSYTYDGFKNTTSTTYPDGKQITHTYDDNGRKTSTTDTAGNTTSYAHDPAGLLTAAVQVSPDGTEIGRVAYTYDEYGRTRELSRGNGVTTRYTFTSLDEIATETTTGSDGSIQDARSYTYDGRGNLTRRIDTTSDLADGGDPTTTTTTYEYDEQDRLTHSTVHRGDTVDGSMVKETTYVMTVSGDISRETVTAPNPGTGVDATTVREFTYTPTGEIAGITTTAADGTRSHAAPTYDAAGNLTTAVDGTAYSYNAVNRPVTETSSSGETVSTGYWATGQRAHLIAAGPGDESARASFYWDDSTLINDTHSEGENSTGTASYLIGTARQSRTTTGPESRAAVGADTVYYTQDRHGNTTALTAADGTPTTRYTYADYGTTTRTGGGADTGAAWIGELSYQPFQYAGEHTTPAGEQYLQARMFDPATMRFTTQDTAELHNTYNYADLNPVTKTDPTGHIALGDAIGVVVLGALALVGAIVSATATVTGLLAVLTMEGGLAAVGMSPVVAAIVGIGANLYSAALSAGLIVTTLAPDLDANATAFFNSSFAWISQVVALAVGAAASALLKVMTAQPTLIIREARESASIVRAGAATQTGRAGTTGSINAGSTATTASESTRLVTAPQTSTSWTAATFLSKFQ</sequence>
<feature type="transmembrane region" description="Helical" evidence="2">
    <location>
        <begin position="1435"/>
        <end position="1456"/>
    </location>
</feature>
<dbReference type="InterPro" id="IPR031325">
    <property type="entry name" value="RHS_repeat"/>
</dbReference>
<feature type="compositionally biased region" description="Low complexity" evidence="1">
    <location>
        <begin position="965"/>
        <end position="975"/>
    </location>
</feature>
<feature type="region of interest" description="Disordered" evidence="1">
    <location>
        <begin position="952"/>
        <end position="975"/>
    </location>
</feature>
<name>A0A5J5J426_9MICO</name>
<dbReference type="Gene3D" id="2.180.10.10">
    <property type="entry name" value="RHS repeat-associated core"/>
    <property type="match status" value="2"/>
</dbReference>
<dbReference type="Proteomes" id="UP000325827">
    <property type="component" value="Unassembled WGS sequence"/>
</dbReference>
<keyword evidence="2" id="KW-1133">Transmembrane helix</keyword>
<keyword evidence="2" id="KW-0812">Transmembrane</keyword>
<comment type="caution">
    <text evidence="3">The sequence shown here is derived from an EMBL/GenBank/DDBJ whole genome shotgun (WGS) entry which is preliminary data.</text>
</comment>
<feature type="transmembrane region" description="Helical" evidence="2">
    <location>
        <begin position="1476"/>
        <end position="1497"/>
    </location>
</feature>
<evidence type="ECO:0000256" key="2">
    <source>
        <dbReference type="SAM" id="Phobius"/>
    </source>
</evidence>
<dbReference type="InterPro" id="IPR006530">
    <property type="entry name" value="YD"/>
</dbReference>
<feature type="compositionally biased region" description="Basic and acidic residues" evidence="1">
    <location>
        <begin position="423"/>
        <end position="440"/>
    </location>
</feature>
<dbReference type="Pfam" id="PF05593">
    <property type="entry name" value="RHS_repeat"/>
    <property type="match status" value="3"/>
</dbReference>
<feature type="region of interest" description="Disordered" evidence="1">
    <location>
        <begin position="423"/>
        <end position="449"/>
    </location>
</feature>
<dbReference type="EMBL" id="VYSA01000001">
    <property type="protein sequence ID" value="KAA9110826.1"/>
    <property type="molecule type" value="Genomic_DNA"/>
</dbReference>
<keyword evidence="4" id="KW-1185">Reference proteome</keyword>
<protein>
    <submittedName>
        <fullName evidence="3">RHS repeat protein</fullName>
    </submittedName>
</protein>
<organism evidence="3 4">
    <name type="scientific">Microbacterium rhizomatis</name>
    <dbReference type="NCBI Taxonomy" id="1631477"/>
    <lineage>
        <taxon>Bacteria</taxon>
        <taxon>Bacillati</taxon>
        <taxon>Actinomycetota</taxon>
        <taxon>Actinomycetes</taxon>
        <taxon>Micrococcales</taxon>
        <taxon>Microbacteriaceae</taxon>
        <taxon>Microbacterium</taxon>
    </lineage>
</organism>
<dbReference type="PANTHER" id="PTHR32305:SF15">
    <property type="entry name" value="PROTEIN RHSA-RELATED"/>
    <property type="match status" value="1"/>
</dbReference>
<accession>A0A5J5J426</accession>
<proteinExistence type="predicted"/>
<evidence type="ECO:0000313" key="3">
    <source>
        <dbReference type="EMBL" id="KAA9110826.1"/>
    </source>
</evidence>
<dbReference type="InterPro" id="IPR050708">
    <property type="entry name" value="T6SS_VgrG/RHS"/>
</dbReference>
<dbReference type="OrthoDB" id="5150353at2"/>
<evidence type="ECO:0000313" key="4">
    <source>
        <dbReference type="Proteomes" id="UP000325827"/>
    </source>
</evidence>
<dbReference type="NCBIfam" id="TIGR03696">
    <property type="entry name" value="Rhs_assc_core"/>
    <property type="match status" value="1"/>
</dbReference>
<evidence type="ECO:0000256" key="1">
    <source>
        <dbReference type="SAM" id="MobiDB-lite"/>
    </source>
</evidence>
<dbReference type="InterPro" id="IPR022385">
    <property type="entry name" value="Rhs_assc_core"/>
</dbReference>
<dbReference type="PANTHER" id="PTHR32305">
    <property type="match status" value="1"/>
</dbReference>